<dbReference type="SMART" id="SM00209">
    <property type="entry name" value="TSP1"/>
    <property type="match status" value="1"/>
</dbReference>
<feature type="domain" description="Sushi" evidence="7">
    <location>
        <begin position="939"/>
        <end position="1002"/>
    </location>
</feature>
<dbReference type="InterPro" id="IPR035976">
    <property type="entry name" value="Sushi/SCR/CCP_sf"/>
</dbReference>
<dbReference type="InterPro" id="IPR000436">
    <property type="entry name" value="Sushi_SCR_CCP_dom"/>
</dbReference>
<sequence>MLTASMNSDCATTDAAAHGPSQVIICLVVCLTLLMYVAPVVGRRVRKRCRPLAFKDTTSLCDKEPNKKGWYRHRTVCMLDCREGCVKNTGGRRRVCKVRGNPCDGAPSHPEGYTADCGSAQPSYPAGHYCNFTCPYGYVKTSDDERKLCDNGRWRGSDQACEGLVNFDGEVGPITADRTSADSMPTALPTVLPTGYVRRRKREATSQSNHWSRIGHVTSLVYDALAGPEERLVSFAAAYLEDLSENDTLQGPVQGLREDVVGFNRTNPDTIAEATPFLVEDFDNMLDSFDCSNNGTNCDLTRGLDDVVQLDDQWYIVYRPALEYNPTSTKRGIRFRILIVAWPKGSQFSHVTSGHTEQLIRTNSTKYPNHNILNKNRESEWDSCLVTPKYGPPGHGRSRRPPCVNCDVIRPEVINLNNSLPQSLVELGLSDVVADVEELCDYDLIQFKGPIGPIGSGGGRRRRRAATHWSRVGRVTNLVYNVTHNVNATDGDREQFFAFDFPALDSLDLLEGPLQSLLPTLEEFRDRPEYTATNAEAMPSLVEEFQNLLDSFNCTNSGPNCGLTRGEDSVVQLDEYWSVVQRFGFEYDPAAGGHNIGGFRGFEPEADGFWAEHSAVRPHDPLAWFQFFLLFMVRLLVNTDAQLKLDVDDACLVRPKYGPSTGHGRAIRPPCVNYDVLLPEVTSLTTNLPKSLAELGLDEVLKDLEELRSADLIQFRGPIGPIGSGGGRRRSRAATHWSHVGRVTNLVYNVTVGDGEQFFAFASPQFDSLLENDTIEGPVQSMLEDVEGFPTNYPDTTAESMPSLVQDFQNMLDSFNCSNNGPNCNLPRGTDSLLQLDENWSIVQRVFIGLVVCLTLVLYVAPVGGRRVRKRCKPLAFKDTTKDCTKEPNGEGWYPKGTVCMLDCREGCVKKKGGRRRECKVRGRSKWWTGGHGLQCLCRPCASAPPAVPNTSGPQDCTSPYSYTAGETCTYECSPGYVKIGGDDSKLCSNGKWRGADLMCEPEPDVDGNWVTWGSWASCDVTCGGGVKTRTRTCTNPEPSGGGADCVGHTEQTRDCNDFPCPDCMRICALGTLNNACDACTCDGQELSGHVMDTRRVPLSDADIFYAEKPNDPVASTDSMGNFRLSGACAQGVEIIARARGYFDARATSSQQDETTSSVQVEMAAEVPPIIDQHPQSKKRIAGQDVTFCCAAHGNPPISSYEWFKDGLVLDEAVYSYNDTLTLTGLTVDDSGVYRCRANSDAGAKYSEEATLAVEEDSMSSCAAEPEENFINLPDDCVQEDTNSTGYDIGACGGDDCVGDLGEDDKACVDTMRFCCVPTSTETRTVQCSGYSLNVTVTTECGCGSCVKTSTKRIQGRAYGLNRTDNVSTEVPLKYGPVIKDGQVVDITSETGIFEFTIETTASKIALTFRDNFKKLVTSTRVLSLTGSDTLDFDVVLKLRPPPVTLMSSQNNVIDLGTVEGEEPLAELDIPADSLFTADGEMFTGEVRASVSFIDPRNPDDFELIQGELTAVDVEGREETMETFGMFNMDFETETGDSLELGGNISVHIDPSQTNIDLTDVDENGILGTKLWLLNQDTGLWQEAGSLRVGTATRRRKRSTFVIGEFLYVADSPCNFDRVEPYYRRCYAEIRAYDSLSNLYRSKSSGIGSSNPEYLRRAAKLKEKIYNTCGPVAVAVLPRPRSHTNNNALTALWFEDRRRFRTVLFLCASYSNVRPGLSNGSSQVGSGSGTSGTSPWSDGGDELVWSYRSTRPVLPIDSSPGSAGSFVRDPGIPCYWSGCSPEPDDGGAQSNPARGYFSAASDTSTEIVPVNGTLWSLGTRAVHLVRASPSHEPVLPPAVPLTDMHPGNPGDPANSYQTPCRHHVRASPSHEPILRILTRVPYGFMPPSIVLIHMIFD</sequence>
<dbReference type="InterPro" id="IPR003598">
    <property type="entry name" value="Ig_sub2"/>
</dbReference>
<feature type="disulfide bond" evidence="3">
    <location>
        <begin position="973"/>
        <end position="1000"/>
    </location>
</feature>
<dbReference type="InterPro" id="IPR013783">
    <property type="entry name" value="Ig-like_fold"/>
</dbReference>
<dbReference type="InterPro" id="IPR036179">
    <property type="entry name" value="Ig-like_dom_sf"/>
</dbReference>
<evidence type="ECO:0000256" key="3">
    <source>
        <dbReference type="PROSITE-ProRule" id="PRU00302"/>
    </source>
</evidence>
<dbReference type="Pfam" id="PF13927">
    <property type="entry name" value="Ig_3"/>
    <property type="match status" value="1"/>
</dbReference>
<keyword evidence="5" id="KW-0812">Transmembrane</keyword>
<accession>A0A8J9ZMY3</accession>
<gene>
    <name evidence="8" type="primary">CILP</name>
    <name evidence="8" type="ORF">BLAG_LOCUS15081</name>
</gene>
<keyword evidence="3" id="KW-0768">Sushi</keyword>
<dbReference type="Gene3D" id="2.20.100.10">
    <property type="entry name" value="Thrombospondin type-1 (TSP1) repeat"/>
    <property type="match status" value="1"/>
</dbReference>
<dbReference type="InterPro" id="IPR000884">
    <property type="entry name" value="TSP1_rpt"/>
</dbReference>
<dbReference type="CDD" id="cd00096">
    <property type="entry name" value="Ig"/>
    <property type="match status" value="1"/>
</dbReference>
<evidence type="ECO:0000256" key="4">
    <source>
        <dbReference type="SAM" id="MobiDB-lite"/>
    </source>
</evidence>
<dbReference type="InterPro" id="IPR036383">
    <property type="entry name" value="TSP1_rpt_sf"/>
</dbReference>
<dbReference type="Gene3D" id="2.10.70.10">
    <property type="entry name" value="Complement Module, domain 1"/>
    <property type="match status" value="1"/>
</dbReference>
<dbReference type="PROSITE" id="PS50092">
    <property type="entry name" value="TSP1"/>
    <property type="match status" value="1"/>
</dbReference>
<dbReference type="InterPro" id="IPR039675">
    <property type="entry name" value="CILP1/CILP2"/>
</dbReference>
<proteinExistence type="predicted"/>
<dbReference type="SMART" id="SM00409">
    <property type="entry name" value="IG"/>
    <property type="match status" value="1"/>
</dbReference>
<feature type="domain" description="Ig-like" evidence="6">
    <location>
        <begin position="1169"/>
        <end position="1253"/>
    </location>
</feature>
<organism evidence="8 9">
    <name type="scientific">Branchiostoma lanceolatum</name>
    <name type="common">Common lancelet</name>
    <name type="synonym">Amphioxus lanceolatum</name>
    <dbReference type="NCBI Taxonomy" id="7740"/>
    <lineage>
        <taxon>Eukaryota</taxon>
        <taxon>Metazoa</taxon>
        <taxon>Chordata</taxon>
        <taxon>Cephalochordata</taxon>
        <taxon>Leptocardii</taxon>
        <taxon>Amphioxiformes</taxon>
        <taxon>Branchiostomatidae</taxon>
        <taxon>Branchiostoma</taxon>
    </lineage>
</organism>
<dbReference type="PANTHER" id="PTHR15031:SF6">
    <property type="entry name" value="CARTILAGE INTERMEDIATE LAYER PROTEIN 1-LIKE ISOFORM X1"/>
    <property type="match status" value="1"/>
</dbReference>
<evidence type="ECO:0000313" key="9">
    <source>
        <dbReference type="Proteomes" id="UP000838412"/>
    </source>
</evidence>
<dbReference type="PROSITE" id="PS50923">
    <property type="entry name" value="SUSHI"/>
    <property type="match status" value="2"/>
</dbReference>
<feature type="domain" description="Sushi" evidence="7">
    <location>
        <begin position="101"/>
        <end position="163"/>
    </location>
</feature>
<dbReference type="SMART" id="SM00408">
    <property type="entry name" value="IGc2"/>
    <property type="match status" value="1"/>
</dbReference>
<dbReference type="InterPro" id="IPR007110">
    <property type="entry name" value="Ig-like_dom"/>
</dbReference>
<dbReference type="CDD" id="cd00033">
    <property type="entry name" value="CCP"/>
    <property type="match status" value="1"/>
</dbReference>
<evidence type="ECO:0000259" key="7">
    <source>
        <dbReference type="PROSITE" id="PS50923"/>
    </source>
</evidence>
<dbReference type="Pfam" id="PF00090">
    <property type="entry name" value="TSP_1"/>
    <property type="match status" value="1"/>
</dbReference>
<dbReference type="InterPro" id="IPR056255">
    <property type="entry name" value="CILP-1/2_dom"/>
</dbReference>
<feature type="disulfide bond" evidence="3">
    <location>
        <begin position="134"/>
        <end position="161"/>
    </location>
</feature>
<evidence type="ECO:0000256" key="1">
    <source>
        <dbReference type="ARBA" id="ARBA00022737"/>
    </source>
</evidence>
<dbReference type="SMART" id="SM00032">
    <property type="entry name" value="CCP"/>
    <property type="match status" value="2"/>
</dbReference>
<dbReference type="EMBL" id="OV696688">
    <property type="protein sequence ID" value="CAH1257016.1"/>
    <property type="molecule type" value="Genomic_DNA"/>
</dbReference>
<dbReference type="OrthoDB" id="6128994at2759"/>
<dbReference type="PROSITE" id="PS50835">
    <property type="entry name" value="IG_LIKE"/>
    <property type="match status" value="1"/>
</dbReference>
<dbReference type="PANTHER" id="PTHR15031">
    <property type="entry name" value="CARTILAGE INTERMEDIATE LAYER PROTEIN CLIP"/>
    <property type="match status" value="1"/>
</dbReference>
<dbReference type="SUPFAM" id="SSF48726">
    <property type="entry name" value="Immunoglobulin"/>
    <property type="match status" value="1"/>
</dbReference>
<dbReference type="SUPFAM" id="SSF82895">
    <property type="entry name" value="TSP-1 type 1 repeat"/>
    <property type="match status" value="1"/>
</dbReference>
<evidence type="ECO:0000313" key="8">
    <source>
        <dbReference type="EMBL" id="CAH1257016.1"/>
    </source>
</evidence>
<name>A0A8J9ZMY3_BRALA</name>
<reference evidence="8" key="1">
    <citation type="submission" date="2022-01" db="EMBL/GenBank/DDBJ databases">
        <authorList>
            <person name="Braso-Vives M."/>
        </authorList>
    </citation>
    <scope>NUCLEOTIDE SEQUENCE</scope>
</reference>
<keyword evidence="2 3" id="KW-1015">Disulfide bond</keyword>
<dbReference type="SUPFAM" id="SSF57535">
    <property type="entry name" value="Complement control module/SCR domain"/>
    <property type="match status" value="1"/>
</dbReference>
<keyword evidence="5" id="KW-1133">Transmembrane helix</keyword>
<dbReference type="Proteomes" id="UP000838412">
    <property type="component" value="Chromosome 3"/>
</dbReference>
<feature type="region of interest" description="Disordered" evidence="4">
    <location>
        <begin position="1717"/>
        <end position="1737"/>
    </location>
</feature>
<evidence type="ECO:0000256" key="5">
    <source>
        <dbReference type="SAM" id="Phobius"/>
    </source>
</evidence>
<comment type="caution">
    <text evidence="3">Lacks conserved residue(s) required for the propagation of feature annotation.</text>
</comment>
<keyword evidence="1" id="KW-0677">Repeat</keyword>
<evidence type="ECO:0000256" key="2">
    <source>
        <dbReference type="ARBA" id="ARBA00023157"/>
    </source>
</evidence>
<dbReference type="Pfam" id="PF23708">
    <property type="entry name" value="CILP_5th"/>
    <property type="match status" value="1"/>
</dbReference>
<keyword evidence="5" id="KW-0472">Membrane</keyword>
<evidence type="ECO:0000259" key="6">
    <source>
        <dbReference type="PROSITE" id="PS50835"/>
    </source>
</evidence>
<dbReference type="FunFam" id="2.20.100.10:FF:000007">
    <property type="entry name" value="Thrombospondin 1"/>
    <property type="match status" value="1"/>
</dbReference>
<keyword evidence="9" id="KW-1185">Reference proteome</keyword>
<feature type="transmembrane region" description="Helical" evidence="5">
    <location>
        <begin position="20"/>
        <end position="41"/>
    </location>
</feature>
<dbReference type="InterPro" id="IPR003599">
    <property type="entry name" value="Ig_sub"/>
</dbReference>
<protein>
    <submittedName>
        <fullName evidence="8">CILP protein</fullName>
    </submittedName>
</protein>
<dbReference type="Gene3D" id="2.60.40.10">
    <property type="entry name" value="Immunoglobulins"/>
    <property type="match status" value="1"/>
</dbReference>